<comment type="caution">
    <text evidence="2">The sequence shown here is derived from an EMBL/GenBank/DDBJ whole genome shotgun (WGS) entry which is preliminary data.</text>
</comment>
<gene>
    <name evidence="2" type="ORF">ANE_LOCUS26923</name>
</gene>
<protein>
    <submittedName>
        <fullName evidence="2">Uncharacterized protein</fullName>
    </submittedName>
</protein>
<evidence type="ECO:0000313" key="3">
    <source>
        <dbReference type="Proteomes" id="UP000489600"/>
    </source>
</evidence>
<feature type="region of interest" description="Disordered" evidence="1">
    <location>
        <begin position="58"/>
        <end position="92"/>
    </location>
</feature>
<feature type="compositionally biased region" description="Polar residues" evidence="1">
    <location>
        <begin position="79"/>
        <end position="92"/>
    </location>
</feature>
<reference evidence="2" key="1">
    <citation type="submission" date="2019-07" db="EMBL/GenBank/DDBJ databases">
        <authorList>
            <person name="Dittberner H."/>
        </authorList>
    </citation>
    <scope>NUCLEOTIDE SEQUENCE [LARGE SCALE GENOMIC DNA]</scope>
</reference>
<keyword evidence="3" id="KW-1185">Reference proteome</keyword>
<accession>A0A565CS63</accession>
<dbReference type="AlphaFoldDB" id="A0A565CS63"/>
<proteinExistence type="predicted"/>
<sequence length="92" mass="10458">MDLSYASLLPDCYKRQAWIATYDGTIQPHAAASDVQIPEHISQMCVFPPQTKIPLGRRRKTRFPSTEGEYNQGFDEQILSLQRGGSQPYSMH</sequence>
<evidence type="ECO:0000256" key="1">
    <source>
        <dbReference type="SAM" id="MobiDB-lite"/>
    </source>
</evidence>
<evidence type="ECO:0000313" key="2">
    <source>
        <dbReference type="EMBL" id="VVB16479.1"/>
    </source>
</evidence>
<dbReference type="OrthoDB" id="1101158at2759"/>
<dbReference type="EMBL" id="CABITT030000008">
    <property type="protein sequence ID" value="VVB16479.1"/>
    <property type="molecule type" value="Genomic_DNA"/>
</dbReference>
<name>A0A565CS63_9BRAS</name>
<organism evidence="2 3">
    <name type="scientific">Arabis nemorensis</name>
    <dbReference type="NCBI Taxonomy" id="586526"/>
    <lineage>
        <taxon>Eukaryota</taxon>
        <taxon>Viridiplantae</taxon>
        <taxon>Streptophyta</taxon>
        <taxon>Embryophyta</taxon>
        <taxon>Tracheophyta</taxon>
        <taxon>Spermatophyta</taxon>
        <taxon>Magnoliopsida</taxon>
        <taxon>eudicotyledons</taxon>
        <taxon>Gunneridae</taxon>
        <taxon>Pentapetalae</taxon>
        <taxon>rosids</taxon>
        <taxon>malvids</taxon>
        <taxon>Brassicales</taxon>
        <taxon>Brassicaceae</taxon>
        <taxon>Arabideae</taxon>
        <taxon>Arabis</taxon>
    </lineage>
</organism>
<dbReference type="Proteomes" id="UP000489600">
    <property type="component" value="Unassembled WGS sequence"/>
</dbReference>